<comment type="caution">
    <text evidence="2">The sequence shown here is derived from an EMBL/GenBank/DDBJ whole genome shotgun (WGS) entry which is preliminary data.</text>
</comment>
<dbReference type="OrthoDB" id="581532at2"/>
<name>A0A109BE70_HYPSL</name>
<dbReference type="EMBL" id="LMTR01000066">
    <property type="protein sequence ID" value="KWT67133.1"/>
    <property type="molecule type" value="Genomic_DNA"/>
</dbReference>
<keyword evidence="3" id="KW-1185">Reference proteome</keyword>
<dbReference type="Pfam" id="PF03476">
    <property type="entry name" value="MOSC_N"/>
    <property type="match status" value="1"/>
</dbReference>
<sequence length="255" mass="28239">MNIPNTPAVVGLYRYPVKGLSPEVLPEMALVPGGTAPFDRVYAIENGPGRFDPEQPAHLPKTNFLMLMRNERLATLVTRFDQTDHSLTIFRAGKQVARGNLATPLGRRMIEQFFAAYMQADLRGPPRIVFAPGHSFSDVAAKCLHIVNLASVRELERIIGRPVDPLRFRPNIIVDGAEPWSEFGWIGKQLITGDVRFEPFKRTQRCAATDVDPGSGQRDMAIPATLRRTFSHTDFGIYARVTDGGTIKAGDPLSL</sequence>
<evidence type="ECO:0000313" key="3">
    <source>
        <dbReference type="Proteomes" id="UP000059074"/>
    </source>
</evidence>
<proteinExistence type="predicted"/>
<dbReference type="Proteomes" id="UP000059074">
    <property type="component" value="Unassembled WGS sequence"/>
</dbReference>
<reference evidence="2 3" key="1">
    <citation type="submission" date="2015-10" db="EMBL/GenBank/DDBJ databases">
        <title>Transcriptomic analysis of a linuron degrading triple-species bacterial consortium.</title>
        <authorList>
            <person name="Albers P."/>
        </authorList>
    </citation>
    <scope>NUCLEOTIDE SEQUENCE [LARGE SCALE GENOMIC DNA]</scope>
    <source>
        <strain evidence="2 3">WDL6</strain>
    </source>
</reference>
<dbReference type="GO" id="GO:0003824">
    <property type="term" value="F:catalytic activity"/>
    <property type="evidence" value="ECO:0007669"/>
    <property type="project" value="InterPro"/>
</dbReference>
<protein>
    <submittedName>
        <fullName evidence="2">MOSC domain</fullName>
    </submittedName>
</protein>
<feature type="domain" description="MOSC" evidence="1">
    <location>
        <begin position="103"/>
        <end position="255"/>
    </location>
</feature>
<gene>
    <name evidence="2" type="ORF">APY04_2120</name>
</gene>
<dbReference type="GO" id="GO:0030151">
    <property type="term" value="F:molybdenum ion binding"/>
    <property type="evidence" value="ECO:0007669"/>
    <property type="project" value="InterPro"/>
</dbReference>
<evidence type="ECO:0000259" key="1">
    <source>
        <dbReference type="PROSITE" id="PS51340"/>
    </source>
</evidence>
<dbReference type="PATRIC" id="fig|121290.4.peg.1410"/>
<dbReference type="InterPro" id="IPR005302">
    <property type="entry name" value="MoCF_Sase_C"/>
</dbReference>
<dbReference type="Pfam" id="PF03473">
    <property type="entry name" value="MOSC"/>
    <property type="match status" value="1"/>
</dbReference>
<dbReference type="Gene3D" id="2.40.33.20">
    <property type="entry name" value="PK beta-barrel domain-like"/>
    <property type="match status" value="1"/>
</dbReference>
<accession>A0A109BE70</accession>
<evidence type="ECO:0000313" key="2">
    <source>
        <dbReference type="EMBL" id="KWT67133.1"/>
    </source>
</evidence>
<dbReference type="InterPro" id="IPR011037">
    <property type="entry name" value="Pyrv_Knase-like_insert_dom_sf"/>
</dbReference>
<organism evidence="2 3">
    <name type="scientific">Hyphomicrobium sulfonivorans</name>
    <dbReference type="NCBI Taxonomy" id="121290"/>
    <lineage>
        <taxon>Bacteria</taxon>
        <taxon>Pseudomonadati</taxon>
        <taxon>Pseudomonadota</taxon>
        <taxon>Alphaproteobacteria</taxon>
        <taxon>Hyphomicrobiales</taxon>
        <taxon>Hyphomicrobiaceae</taxon>
        <taxon>Hyphomicrobium</taxon>
    </lineage>
</organism>
<dbReference type="GO" id="GO:0030170">
    <property type="term" value="F:pyridoxal phosphate binding"/>
    <property type="evidence" value="ECO:0007669"/>
    <property type="project" value="InterPro"/>
</dbReference>
<dbReference type="AlphaFoldDB" id="A0A109BE70"/>
<dbReference type="PROSITE" id="PS51340">
    <property type="entry name" value="MOSC"/>
    <property type="match status" value="1"/>
</dbReference>
<dbReference type="InterPro" id="IPR005303">
    <property type="entry name" value="MOCOS_middle"/>
</dbReference>
<dbReference type="SUPFAM" id="SSF50800">
    <property type="entry name" value="PK beta-barrel domain-like"/>
    <property type="match status" value="1"/>
</dbReference>
<dbReference type="RefSeq" id="WP_068462243.1">
    <property type="nucleotide sequence ID" value="NZ_LMTR01000066.1"/>
</dbReference>
<dbReference type="STRING" id="121290.APY04_2120"/>